<dbReference type="Proteomes" id="UP000004217">
    <property type="component" value="Unassembled WGS sequence"/>
</dbReference>
<dbReference type="PATRIC" id="fig|700597.3.peg.6959"/>
<keyword evidence="2" id="KW-0812">Transmembrane</keyword>
<proteinExistence type="predicted"/>
<accession>G2GNP3</accession>
<organism evidence="3 4">
    <name type="scientific">Streptomyces zinciresistens K42</name>
    <dbReference type="NCBI Taxonomy" id="700597"/>
    <lineage>
        <taxon>Bacteria</taxon>
        <taxon>Bacillati</taxon>
        <taxon>Actinomycetota</taxon>
        <taxon>Actinomycetes</taxon>
        <taxon>Kitasatosporales</taxon>
        <taxon>Streptomycetaceae</taxon>
        <taxon>Streptomyces</taxon>
    </lineage>
</organism>
<dbReference type="EMBL" id="AGBF01000307">
    <property type="protein sequence ID" value="EGX54876.1"/>
    <property type="molecule type" value="Genomic_DNA"/>
</dbReference>
<reference evidence="3 4" key="1">
    <citation type="submission" date="2011-08" db="EMBL/GenBank/DDBJ databases">
        <authorList>
            <person name="Lin Y."/>
            <person name="Hao X."/>
            <person name="Johnstone L."/>
            <person name="Miller S.J."/>
            <person name="Wei G."/>
            <person name="Rensing C."/>
        </authorList>
    </citation>
    <scope>NUCLEOTIDE SEQUENCE [LARGE SCALE GENOMIC DNA]</scope>
    <source>
        <strain evidence="3 4">K42</strain>
    </source>
</reference>
<evidence type="ECO:0000313" key="3">
    <source>
        <dbReference type="EMBL" id="EGX54876.1"/>
    </source>
</evidence>
<keyword evidence="4" id="KW-1185">Reference proteome</keyword>
<sequence length="140" mass="14357">AKPRKPRPPRATPSASAHGPAAARPSPSGEPSRAGSRAGEGRERPGREKPPLEEREAAARQRVDHDSDDTAVPDPAGDGQEAGETASAASPPPTAPPGRSARQPVTRAEPVIQLLPLGTGLVLIGLGLGLAFIGLRLRRG</sequence>
<evidence type="ECO:0000256" key="2">
    <source>
        <dbReference type="SAM" id="Phobius"/>
    </source>
</evidence>
<keyword evidence="2" id="KW-0472">Membrane</keyword>
<feature type="region of interest" description="Disordered" evidence="1">
    <location>
        <begin position="1"/>
        <end position="105"/>
    </location>
</feature>
<gene>
    <name evidence="3" type="ORF">SZN_35742</name>
</gene>
<evidence type="ECO:0000256" key="1">
    <source>
        <dbReference type="SAM" id="MobiDB-lite"/>
    </source>
</evidence>
<comment type="caution">
    <text evidence="3">The sequence shown here is derived from an EMBL/GenBank/DDBJ whole genome shotgun (WGS) entry which is preliminary data.</text>
</comment>
<evidence type="ECO:0000313" key="4">
    <source>
        <dbReference type="Proteomes" id="UP000004217"/>
    </source>
</evidence>
<dbReference type="AlphaFoldDB" id="G2GNP3"/>
<feature type="non-terminal residue" evidence="3">
    <location>
        <position position="1"/>
    </location>
</feature>
<protein>
    <submittedName>
        <fullName evidence="3">Uncharacterized protein</fullName>
    </submittedName>
</protein>
<keyword evidence="2" id="KW-1133">Transmembrane helix</keyword>
<feature type="transmembrane region" description="Helical" evidence="2">
    <location>
        <begin position="114"/>
        <end position="135"/>
    </location>
</feature>
<feature type="compositionally biased region" description="Basic and acidic residues" evidence="1">
    <location>
        <begin position="39"/>
        <end position="65"/>
    </location>
</feature>
<name>G2GNP3_9ACTN</name>